<protein>
    <submittedName>
        <fullName evidence="1">Uncharacterized protein</fullName>
    </submittedName>
</protein>
<dbReference type="Proteomes" id="UP000183700">
    <property type="component" value="Unassembled WGS sequence"/>
</dbReference>
<accession>A0A1L8SXF4</accession>
<proteinExistence type="predicted"/>
<organism evidence="1 2">
    <name type="scientific">Enterococcus devriesei</name>
    <dbReference type="NCBI Taxonomy" id="319970"/>
    <lineage>
        <taxon>Bacteria</taxon>
        <taxon>Bacillati</taxon>
        <taxon>Bacillota</taxon>
        <taxon>Bacilli</taxon>
        <taxon>Lactobacillales</taxon>
        <taxon>Enterococcaceae</taxon>
        <taxon>Enterococcus</taxon>
    </lineage>
</organism>
<evidence type="ECO:0000313" key="1">
    <source>
        <dbReference type="EMBL" id="OJG36725.1"/>
    </source>
</evidence>
<gene>
    <name evidence="1" type="ORF">RV00_GL001170</name>
</gene>
<comment type="caution">
    <text evidence="1">The sequence shown here is derived from an EMBL/GenBank/DDBJ whole genome shotgun (WGS) entry which is preliminary data.</text>
</comment>
<dbReference type="STRING" id="319970.RV00_GL001170"/>
<evidence type="ECO:0000313" key="2">
    <source>
        <dbReference type="Proteomes" id="UP000183700"/>
    </source>
</evidence>
<dbReference type="EMBL" id="JXKM01000002">
    <property type="protein sequence ID" value="OJG36725.1"/>
    <property type="molecule type" value="Genomic_DNA"/>
</dbReference>
<sequence>MMVYATPTIEAEVDKLCLQMVSLAARGWKADQLYYYALEHGSKIHEADLVISADVKGLVMIFRSKQERQELEEAASEYV</sequence>
<dbReference type="AlphaFoldDB" id="A0A1L8SXF4"/>
<name>A0A1L8SXF4_9ENTE</name>
<reference evidence="1 2" key="1">
    <citation type="submission" date="2014-12" db="EMBL/GenBank/DDBJ databases">
        <title>Draft genome sequences of 29 type strains of Enterococci.</title>
        <authorList>
            <person name="Zhong Z."/>
            <person name="Sun Z."/>
            <person name="Liu W."/>
            <person name="Zhang W."/>
            <person name="Zhang H."/>
        </authorList>
    </citation>
    <scope>NUCLEOTIDE SEQUENCE [LARGE SCALE GENOMIC DNA]</scope>
    <source>
        <strain evidence="1 2">DSM 22802</strain>
    </source>
</reference>
<keyword evidence="2" id="KW-1185">Reference proteome</keyword>